<reference evidence="1" key="1">
    <citation type="submission" date="2020-05" db="EMBL/GenBank/DDBJ databases">
        <authorList>
            <person name="Chiriac C."/>
            <person name="Salcher M."/>
            <person name="Ghai R."/>
            <person name="Kavagutti S V."/>
        </authorList>
    </citation>
    <scope>NUCLEOTIDE SEQUENCE</scope>
</reference>
<protein>
    <submittedName>
        <fullName evidence="1">Unannotated protein</fullName>
    </submittedName>
</protein>
<proteinExistence type="predicted"/>
<gene>
    <name evidence="1" type="ORF">UFOPK3495_00400</name>
</gene>
<sequence length="74" mass="8147">MTTQAVATRAGVKSHSLVARSGTKTHGGLGHLFAERRILCRVLEKINIYFARLSRYPLLVLLTQALDLGLKDAK</sequence>
<name>A0A6J7FEH2_9ZZZZ</name>
<dbReference type="AlphaFoldDB" id="A0A6J7FEH2"/>
<accession>A0A6J7FEH2</accession>
<organism evidence="1">
    <name type="scientific">freshwater metagenome</name>
    <dbReference type="NCBI Taxonomy" id="449393"/>
    <lineage>
        <taxon>unclassified sequences</taxon>
        <taxon>metagenomes</taxon>
        <taxon>ecological metagenomes</taxon>
    </lineage>
</organism>
<evidence type="ECO:0000313" key="1">
    <source>
        <dbReference type="EMBL" id="CAB4891420.1"/>
    </source>
</evidence>
<dbReference type="EMBL" id="CAFBMC010000013">
    <property type="protein sequence ID" value="CAB4891420.1"/>
    <property type="molecule type" value="Genomic_DNA"/>
</dbReference>